<keyword evidence="3" id="KW-0269">Exonuclease</keyword>
<reference evidence="6" key="1">
    <citation type="submission" date="2025-08" db="UniProtKB">
        <authorList>
            <consortium name="RefSeq"/>
        </authorList>
    </citation>
    <scope>IDENTIFICATION</scope>
</reference>
<evidence type="ECO:0000313" key="5">
    <source>
        <dbReference type="Proteomes" id="UP001165740"/>
    </source>
</evidence>
<evidence type="ECO:0000256" key="1">
    <source>
        <dbReference type="ARBA" id="ARBA00022722"/>
    </source>
</evidence>
<dbReference type="InterPro" id="IPR012337">
    <property type="entry name" value="RNaseH-like_sf"/>
</dbReference>
<dbReference type="CDD" id="cd06141">
    <property type="entry name" value="WRN_exo"/>
    <property type="match status" value="1"/>
</dbReference>
<dbReference type="GeneID" id="106071181"/>
<evidence type="ECO:0000256" key="3">
    <source>
        <dbReference type="ARBA" id="ARBA00022839"/>
    </source>
</evidence>
<gene>
    <name evidence="6" type="primary">LOC106071181</name>
</gene>
<name>A0A9W3AA51_BIOGL</name>
<organism evidence="5 6">
    <name type="scientific">Biomphalaria glabrata</name>
    <name type="common">Bloodfluke planorb</name>
    <name type="synonym">Freshwater snail</name>
    <dbReference type="NCBI Taxonomy" id="6526"/>
    <lineage>
        <taxon>Eukaryota</taxon>
        <taxon>Metazoa</taxon>
        <taxon>Spiralia</taxon>
        <taxon>Lophotrochozoa</taxon>
        <taxon>Mollusca</taxon>
        <taxon>Gastropoda</taxon>
        <taxon>Heterobranchia</taxon>
        <taxon>Euthyneura</taxon>
        <taxon>Panpulmonata</taxon>
        <taxon>Hygrophila</taxon>
        <taxon>Lymnaeoidea</taxon>
        <taxon>Planorbidae</taxon>
        <taxon>Biomphalaria</taxon>
    </lineage>
</organism>
<dbReference type="GO" id="GO:0003676">
    <property type="term" value="F:nucleic acid binding"/>
    <property type="evidence" value="ECO:0007669"/>
    <property type="project" value="InterPro"/>
</dbReference>
<dbReference type="OMA" id="RYYQTPK"/>
<dbReference type="PANTHER" id="PTHR13620:SF104">
    <property type="entry name" value="EXONUCLEASE 3'-5' DOMAIN-CONTAINING PROTEIN 2"/>
    <property type="match status" value="1"/>
</dbReference>
<evidence type="ECO:0000256" key="2">
    <source>
        <dbReference type="ARBA" id="ARBA00022801"/>
    </source>
</evidence>
<dbReference type="GO" id="GO:0008408">
    <property type="term" value="F:3'-5' exonuclease activity"/>
    <property type="evidence" value="ECO:0007669"/>
    <property type="project" value="InterPro"/>
</dbReference>
<dbReference type="InterPro" id="IPR036397">
    <property type="entry name" value="RNaseH_sf"/>
</dbReference>
<dbReference type="GO" id="GO:0005634">
    <property type="term" value="C:nucleus"/>
    <property type="evidence" value="ECO:0007669"/>
    <property type="project" value="TreeGrafter"/>
</dbReference>
<dbReference type="SMART" id="SM00474">
    <property type="entry name" value="35EXOc"/>
    <property type="match status" value="1"/>
</dbReference>
<protein>
    <submittedName>
        <fullName evidence="6">Exonuclease 3'-5' domain-containing protein 2-like isoform X1</fullName>
    </submittedName>
</protein>
<dbReference type="Pfam" id="PF01612">
    <property type="entry name" value="DNA_pol_A_exo1"/>
    <property type="match status" value="1"/>
</dbReference>
<feature type="domain" description="3'-5' exonuclease" evidence="4">
    <location>
        <begin position="84"/>
        <end position="260"/>
    </location>
</feature>
<accession>A0A9W3AA51</accession>
<dbReference type="GO" id="GO:0005737">
    <property type="term" value="C:cytoplasm"/>
    <property type="evidence" value="ECO:0007669"/>
    <property type="project" value="TreeGrafter"/>
</dbReference>
<keyword evidence="2" id="KW-0378">Hydrolase</keyword>
<dbReference type="PANTHER" id="PTHR13620">
    <property type="entry name" value="3-5 EXONUCLEASE"/>
    <property type="match status" value="1"/>
</dbReference>
<evidence type="ECO:0000313" key="6">
    <source>
        <dbReference type="RefSeq" id="XP_055884038.1"/>
    </source>
</evidence>
<dbReference type="OrthoDB" id="1920326at2759"/>
<evidence type="ECO:0000259" key="4">
    <source>
        <dbReference type="SMART" id="SM00474"/>
    </source>
</evidence>
<dbReference type="Proteomes" id="UP001165740">
    <property type="component" value="Chromosome 1"/>
</dbReference>
<dbReference type="RefSeq" id="XP_055884038.1">
    <property type="nucleotide sequence ID" value="XM_056028063.1"/>
</dbReference>
<dbReference type="Gene3D" id="3.30.420.10">
    <property type="entry name" value="Ribonuclease H-like superfamily/Ribonuclease H"/>
    <property type="match status" value="1"/>
</dbReference>
<dbReference type="InterPro" id="IPR002562">
    <property type="entry name" value="3'-5'_exonuclease_dom"/>
</dbReference>
<dbReference type="GO" id="GO:0006139">
    <property type="term" value="P:nucleobase-containing compound metabolic process"/>
    <property type="evidence" value="ECO:0007669"/>
    <property type="project" value="InterPro"/>
</dbReference>
<keyword evidence="1" id="KW-0540">Nuclease</keyword>
<keyword evidence="5" id="KW-1185">Reference proteome</keyword>
<sequence>MHLKRLLFFQISNTKVSVLPRLKSVDTFLATRALATNVTRPRQSPQEQRKTEYPAACIASWIAWKYMKRRKKNVFKPYNLCRSIYVVKTSQEWDEVYIQLLNDLQHAKVIGLDCEWVHKNKVALLQLASATDTCILVCMNKLFPSLPESLRALLADKSILKVGVAVVDDGKRLEKDYGLKVNGCVDLRHVLKRIRQHFICQSKGLQGLARGVLGVDIVKTKSIRCGNWETEKLSEEQVHYAATDAAVAIDIFLAMVNKKMKHSLLNCMEAKSKFYGESQKIVQDQPNEQPYDASSVLFNNKSEVNFWKLAFSMCQGLIDCSYSGRIHHAGDLSTRPRQINRNKVKSNSYSTRQRPLWDNCKLEAPDGALLCTCDTKKAQWYLDNKLGDAVCEDPLTVRLRFEPANRPQSDRNYYLQEKENLCVVCGHDKDYVRKYIVPSEYRKYLPEQLKDHSSHDVLLLCTDCHRKSCDSDIILRMQLAQECNAPLESGSSAKVVLDHDLQKVRSAARALKANRKTIPEKRVHELEEILKMFYGVGTISQDVLEQATSIDARFNREDYIPHGKKVVEHVKKTKDLLSFQARWRQHFLDTMKPQFLPAFWSVDYVPECWIHQKPQTCS</sequence>
<dbReference type="SUPFAM" id="SSF53098">
    <property type="entry name" value="Ribonuclease H-like"/>
    <property type="match status" value="1"/>
</dbReference>
<proteinExistence type="predicted"/>
<dbReference type="AlphaFoldDB" id="A0A9W3AA51"/>
<dbReference type="InterPro" id="IPR051132">
    <property type="entry name" value="3-5_Exonuclease_domain"/>
</dbReference>